<dbReference type="Gene3D" id="3.40.50.300">
    <property type="entry name" value="P-loop containing nucleotide triphosphate hydrolases"/>
    <property type="match status" value="1"/>
</dbReference>
<keyword evidence="2" id="KW-0067">ATP-binding</keyword>
<dbReference type="GeneID" id="54584176"/>
<dbReference type="GO" id="GO:0016887">
    <property type="term" value="F:ATP hydrolysis activity"/>
    <property type="evidence" value="ECO:0007669"/>
    <property type="project" value="InterPro"/>
</dbReference>
<dbReference type="Gene3D" id="1.25.40.20">
    <property type="entry name" value="Ankyrin repeat-containing domain"/>
    <property type="match status" value="1"/>
</dbReference>
<keyword evidence="5" id="KW-1185">Reference proteome</keyword>
<dbReference type="GO" id="GO:0005524">
    <property type="term" value="F:ATP binding"/>
    <property type="evidence" value="ECO:0007669"/>
    <property type="project" value="UniProtKB-KW"/>
</dbReference>
<dbReference type="InterPro" id="IPR036770">
    <property type="entry name" value="Ankyrin_rpt-contain_sf"/>
</dbReference>
<evidence type="ECO:0000256" key="2">
    <source>
        <dbReference type="ARBA" id="ARBA00022840"/>
    </source>
</evidence>
<dbReference type="PANTHER" id="PTHR11638:SF18">
    <property type="entry name" value="HEAT SHOCK PROTEIN 104"/>
    <property type="match status" value="1"/>
</dbReference>
<dbReference type="SUPFAM" id="SSF52540">
    <property type="entry name" value="P-loop containing nucleoside triphosphate hydrolases"/>
    <property type="match status" value="1"/>
</dbReference>
<dbReference type="PANTHER" id="PTHR11638">
    <property type="entry name" value="ATP-DEPENDENT CLP PROTEASE"/>
    <property type="match status" value="1"/>
</dbReference>
<evidence type="ECO:0000259" key="3">
    <source>
        <dbReference type="Pfam" id="PF07724"/>
    </source>
</evidence>
<name>A0A6A6ISM8_9PLEO</name>
<dbReference type="AlphaFoldDB" id="A0A6A6ISM8"/>
<evidence type="ECO:0000256" key="1">
    <source>
        <dbReference type="ARBA" id="ARBA00022741"/>
    </source>
</evidence>
<protein>
    <submittedName>
        <fullName evidence="4">P-loop containing nucleoside triphosphate hydrolase protein</fullName>
    </submittedName>
</protein>
<dbReference type="Pfam" id="PF07724">
    <property type="entry name" value="AAA_2"/>
    <property type="match status" value="1"/>
</dbReference>
<organism evidence="4 5">
    <name type="scientific">Trematosphaeria pertusa</name>
    <dbReference type="NCBI Taxonomy" id="390896"/>
    <lineage>
        <taxon>Eukaryota</taxon>
        <taxon>Fungi</taxon>
        <taxon>Dikarya</taxon>
        <taxon>Ascomycota</taxon>
        <taxon>Pezizomycotina</taxon>
        <taxon>Dothideomycetes</taxon>
        <taxon>Pleosporomycetidae</taxon>
        <taxon>Pleosporales</taxon>
        <taxon>Massarineae</taxon>
        <taxon>Trematosphaeriaceae</taxon>
        <taxon>Trematosphaeria</taxon>
    </lineage>
</organism>
<dbReference type="InterPro" id="IPR027417">
    <property type="entry name" value="P-loop_NTPase"/>
</dbReference>
<dbReference type="GO" id="GO:0034605">
    <property type="term" value="P:cellular response to heat"/>
    <property type="evidence" value="ECO:0007669"/>
    <property type="project" value="TreeGrafter"/>
</dbReference>
<dbReference type="InterPro" id="IPR003959">
    <property type="entry name" value="ATPase_AAA_core"/>
</dbReference>
<evidence type="ECO:0000313" key="5">
    <source>
        <dbReference type="Proteomes" id="UP000800094"/>
    </source>
</evidence>
<proteinExistence type="predicted"/>
<keyword evidence="4" id="KW-0378">Hydrolase</keyword>
<reference evidence="4" key="1">
    <citation type="journal article" date="2020" name="Stud. Mycol.">
        <title>101 Dothideomycetes genomes: a test case for predicting lifestyles and emergence of pathogens.</title>
        <authorList>
            <person name="Haridas S."/>
            <person name="Albert R."/>
            <person name="Binder M."/>
            <person name="Bloem J."/>
            <person name="Labutti K."/>
            <person name="Salamov A."/>
            <person name="Andreopoulos B."/>
            <person name="Baker S."/>
            <person name="Barry K."/>
            <person name="Bills G."/>
            <person name="Bluhm B."/>
            <person name="Cannon C."/>
            <person name="Castanera R."/>
            <person name="Culley D."/>
            <person name="Daum C."/>
            <person name="Ezra D."/>
            <person name="Gonzalez J."/>
            <person name="Henrissat B."/>
            <person name="Kuo A."/>
            <person name="Liang C."/>
            <person name="Lipzen A."/>
            <person name="Lutzoni F."/>
            <person name="Magnuson J."/>
            <person name="Mondo S."/>
            <person name="Nolan M."/>
            <person name="Ohm R."/>
            <person name="Pangilinan J."/>
            <person name="Park H.-J."/>
            <person name="Ramirez L."/>
            <person name="Alfaro M."/>
            <person name="Sun H."/>
            <person name="Tritt A."/>
            <person name="Yoshinaga Y."/>
            <person name="Zwiers L.-H."/>
            <person name="Turgeon B."/>
            <person name="Goodwin S."/>
            <person name="Spatafora J."/>
            <person name="Crous P."/>
            <person name="Grigoriev I."/>
        </authorList>
    </citation>
    <scope>NUCLEOTIDE SEQUENCE</scope>
    <source>
        <strain evidence="4">CBS 122368</strain>
    </source>
</reference>
<gene>
    <name evidence="4" type="ORF">BU26DRAFT_528401</name>
</gene>
<dbReference type="Proteomes" id="UP000800094">
    <property type="component" value="Unassembled WGS sequence"/>
</dbReference>
<dbReference type="SUPFAM" id="SSF48403">
    <property type="entry name" value="Ankyrin repeat"/>
    <property type="match status" value="1"/>
</dbReference>
<feature type="domain" description="ATPase AAA-type core" evidence="3">
    <location>
        <begin position="202"/>
        <end position="366"/>
    </location>
</feature>
<dbReference type="InterPro" id="IPR050130">
    <property type="entry name" value="ClpA_ClpB"/>
</dbReference>
<dbReference type="GO" id="GO:0005737">
    <property type="term" value="C:cytoplasm"/>
    <property type="evidence" value="ECO:0007669"/>
    <property type="project" value="TreeGrafter"/>
</dbReference>
<dbReference type="EMBL" id="ML987191">
    <property type="protein sequence ID" value="KAF2253097.1"/>
    <property type="molecule type" value="Genomic_DNA"/>
</dbReference>
<dbReference type="OrthoDB" id="47330at2759"/>
<sequence>MSTLKWYLEQRKGNDEDFEKNMKKHACPVLYYAVERNSAEAVGILLEHGADPEDYHLCFPIPLLAFAIIQGRRAIVNTTGVVKQLLAYNASPKVIPQDMWIRYLDAPKGKGPIYRSGPTSWCDENARAELAPALHLTHRYSLYRASMLKKPKAREIQVAAANKMLNMLKIPYFLIGQLPPAELVMTRLFSHIADRNENPLVMAFAGASGHGKTELAIQMGNLLSVKHIVIDCAQLRDRMDLLGASHGYFRNDEGSELNNFIAENNGKRAVVFLDEFDKTEQVVRDSLLEATDKGVYNDRRTNRNIDCSKFIWILATNYGDVIIQKFYENEVCRLSDKEREAINLERLQDKLKDAFMQKFGAPFTGRTRLIVPFLPFSHSETAVVLHKFILEKEDHVRQPIDLRDDVKRYIGHVHLDLLEDGKFCAKMANKHYNEELGARSLLEALDTIQDKLVKEYHDTDELVSEETNKGPLQRYIVRLVPDTNGGYDVGVYKDQEAD</sequence>
<keyword evidence="1" id="KW-0547">Nucleotide-binding</keyword>
<evidence type="ECO:0000313" key="4">
    <source>
        <dbReference type="EMBL" id="KAF2253097.1"/>
    </source>
</evidence>
<dbReference type="RefSeq" id="XP_033688101.1">
    <property type="nucleotide sequence ID" value="XM_033830846.1"/>
</dbReference>
<accession>A0A6A6ISM8</accession>